<dbReference type="EMBL" id="JABCRI010000007">
    <property type="protein sequence ID" value="KAF8403702.1"/>
    <property type="molecule type" value="Genomic_DNA"/>
</dbReference>
<dbReference type="OrthoDB" id="10553900at2759"/>
<sequence length="108" mass="12411">MKGQRHQLRQRCNHRRGCRRITAEGTRGAHSEPLVDAIGVEAMVAFGYTSYSVLWPVLRQAYGAWPVVGLRKSPALAQDQLRIGVYDGFTQTHYHHGFGHRKQALWWR</sequence>
<dbReference type="Proteomes" id="UP000655225">
    <property type="component" value="Unassembled WGS sequence"/>
</dbReference>
<dbReference type="AlphaFoldDB" id="A0A834ZJA7"/>
<protein>
    <submittedName>
        <fullName evidence="1">Uncharacterized protein</fullName>
    </submittedName>
</protein>
<gene>
    <name evidence="1" type="ORF">HHK36_011806</name>
</gene>
<accession>A0A834ZJA7</accession>
<organism evidence="1 2">
    <name type="scientific">Tetracentron sinense</name>
    <name type="common">Spur-leaf</name>
    <dbReference type="NCBI Taxonomy" id="13715"/>
    <lineage>
        <taxon>Eukaryota</taxon>
        <taxon>Viridiplantae</taxon>
        <taxon>Streptophyta</taxon>
        <taxon>Embryophyta</taxon>
        <taxon>Tracheophyta</taxon>
        <taxon>Spermatophyta</taxon>
        <taxon>Magnoliopsida</taxon>
        <taxon>Trochodendrales</taxon>
        <taxon>Trochodendraceae</taxon>
        <taxon>Tetracentron</taxon>
    </lineage>
</organism>
<evidence type="ECO:0000313" key="2">
    <source>
        <dbReference type="Proteomes" id="UP000655225"/>
    </source>
</evidence>
<comment type="caution">
    <text evidence="1">The sequence shown here is derived from an EMBL/GenBank/DDBJ whole genome shotgun (WGS) entry which is preliminary data.</text>
</comment>
<reference evidence="1 2" key="1">
    <citation type="submission" date="2020-04" db="EMBL/GenBank/DDBJ databases">
        <title>Plant Genome Project.</title>
        <authorList>
            <person name="Zhang R.-G."/>
        </authorList>
    </citation>
    <scope>NUCLEOTIDE SEQUENCE [LARGE SCALE GENOMIC DNA]</scope>
    <source>
        <strain evidence="1">YNK0</strain>
        <tissue evidence="1">Leaf</tissue>
    </source>
</reference>
<name>A0A834ZJA7_TETSI</name>
<keyword evidence="2" id="KW-1185">Reference proteome</keyword>
<evidence type="ECO:0000313" key="1">
    <source>
        <dbReference type="EMBL" id="KAF8403702.1"/>
    </source>
</evidence>
<proteinExistence type="predicted"/>